<name>A0ABD5NYD4_9EURY</name>
<dbReference type="GeneID" id="71854231"/>
<feature type="domain" description="Saccharopine dehydrogenase NADP binding" evidence="1">
    <location>
        <begin position="5"/>
        <end position="120"/>
    </location>
</feature>
<dbReference type="RefSeq" id="WP_246966320.1">
    <property type="nucleotide sequence ID" value="NZ_CP095397.1"/>
</dbReference>
<dbReference type="AlphaFoldDB" id="A0ABD5NYD4"/>
<dbReference type="InterPro" id="IPR005097">
    <property type="entry name" value="Sacchrp_dh_NADP-bd"/>
</dbReference>
<comment type="caution">
    <text evidence="2">The sequence shown here is derived from an EMBL/GenBank/DDBJ whole genome shotgun (WGS) entry which is preliminary data.</text>
</comment>
<evidence type="ECO:0000313" key="3">
    <source>
        <dbReference type="Proteomes" id="UP001595821"/>
    </source>
</evidence>
<dbReference type="SUPFAM" id="SSF51735">
    <property type="entry name" value="NAD(P)-binding Rossmann-fold domains"/>
    <property type="match status" value="1"/>
</dbReference>
<evidence type="ECO:0000313" key="2">
    <source>
        <dbReference type="EMBL" id="MFC4246723.1"/>
    </source>
</evidence>
<protein>
    <submittedName>
        <fullName evidence="2">Saccharopine dehydrogenase family protein</fullName>
    </submittedName>
</protein>
<evidence type="ECO:0000259" key="1">
    <source>
        <dbReference type="Pfam" id="PF03435"/>
    </source>
</evidence>
<dbReference type="Gene3D" id="3.40.50.720">
    <property type="entry name" value="NAD(P)-binding Rossmann-like Domain"/>
    <property type="match status" value="1"/>
</dbReference>
<accession>A0ABD5NYD4</accession>
<reference evidence="2 3" key="1">
    <citation type="journal article" date="2014" name="Int. J. Syst. Evol. Microbiol.">
        <title>Complete genome sequence of Corynebacterium casei LMG S-19264T (=DSM 44701T), isolated from a smear-ripened cheese.</title>
        <authorList>
            <consortium name="US DOE Joint Genome Institute (JGI-PGF)"/>
            <person name="Walter F."/>
            <person name="Albersmeier A."/>
            <person name="Kalinowski J."/>
            <person name="Ruckert C."/>
        </authorList>
    </citation>
    <scope>NUCLEOTIDE SEQUENCE [LARGE SCALE GENOMIC DNA]</scope>
    <source>
        <strain evidence="2 3">IBRC-M 10912</strain>
    </source>
</reference>
<gene>
    <name evidence="2" type="ORF">ACFOZ7_06890</name>
</gene>
<dbReference type="Pfam" id="PF03435">
    <property type="entry name" value="Sacchrp_dh_NADP"/>
    <property type="match status" value="1"/>
</dbReference>
<dbReference type="InterPro" id="IPR036291">
    <property type="entry name" value="NAD(P)-bd_dom_sf"/>
</dbReference>
<organism evidence="2 3">
    <name type="scientific">Natribaculum luteum</name>
    <dbReference type="NCBI Taxonomy" id="1586232"/>
    <lineage>
        <taxon>Archaea</taxon>
        <taxon>Methanobacteriati</taxon>
        <taxon>Methanobacteriota</taxon>
        <taxon>Stenosarchaea group</taxon>
        <taxon>Halobacteria</taxon>
        <taxon>Halobacteriales</taxon>
        <taxon>Natrialbaceae</taxon>
        <taxon>Natribaculum</taxon>
    </lineage>
</organism>
<proteinExistence type="predicted"/>
<dbReference type="PANTHER" id="PTHR43781">
    <property type="entry name" value="SACCHAROPINE DEHYDROGENASE"/>
    <property type="match status" value="1"/>
</dbReference>
<sequence>MDDLLIYGSYGYTGRLIAREAVSRGGAPVVAGRDAERVAALADDLGVEGRAFDLESDVTAHLDGFAAVCNCAGPFVDTCDPLVEACLETGTDYLDVTGEVAVFERLARLGGRAERADVTLLPGVGFDVVPSDCLATYLHERLPSADDLAVGIANWGSLSRGTLVTTVRNLGSGGVVRRNGRLIRVPTAYDTRTFDFGRGPTTTVTVPLGDVVTAAHSTGVEHVAVYVDLPNPVIRAMKAGRSLESLLGSWPIRQGLERVVETAVDGPDAAERERGEAVVQVEVTDGDRTERARLWTPNTYALTADAAVSSAKRVLEGDAPDGYQTPSTAFGHEFVLDLEGVERELLPSPTQV</sequence>
<dbReference type="PANTHER" id="PTHR43781:SF1">
    <property type="entry name" value="SACCHAROPINE DEHYDROGENASE"/>
    <property type="match status" value="1"/>
</dbReference>
<dbReference type="Proteomes" id="UP001595821">
    <property type="component" value="Unassembled WGS sequence"/>
</dbReference>
<dbReference type="EMBL" id="JBHSDJ010000016">
    <property type="protein sequence ID" value="MFC4246723.1"/>
    <property type="molecule type" value="Genomic_DNA"/>
</dbReference>